<sequence>MSASKRQAIRDFKERKVSAGIYVLRCEAAGAAWIGVSRNIDAQENSVRFALRMGSHPNRDLQAALRAHGADALSYEVLERIEDPDLSPMGLTDELKRREAHWLAALGARKLA</sequence>
<evidence type="ECO:0000313" key="2">
    <source>
        <dbReference type="Proteomes" id="UP000001868"/>
    </source>
</evidence>
<dbReference type="HOGENOM" id="CLU_146070_0_1_5"/>
<organism evidence="1 2">
    <name type="scientific">Phenylobacterium zucineum (strain HLK1)</name>
    <dbReference type="NCBI Taxonomy" id="450851"/>
    <lineage>
        <taxon>Bacteria</taxon>
        <taxon>Pseudomonadati</taxon>
        <taxon>Pseudomonadota</taxon>
        <taxon>Alphaproteobacteria</taxon>
        <taxon>Caulobacterales</taxon>
        <taxon>Caulobacteraceae</taxon>
        <taxon>Phenylobacterium</taxon>
    </lineage>
</organism>
<evidence type="ECO:0008006" key="3">
    <source>
        <dbReference type="Google" id="ProtNLM"/>
    </source>
</evidence>
<dbReference type="Proteomes" id="UP000001868">
    <property type="component" value="Chromosome"/>
</dbReference>
<dbReference type="EMBL" id="CP000747">
    <property type="protein sequence ID" value="ACG78716.1"/>
    <property type="molecule type" value="Genomic_DNA"/>
</dbReference>
<dbReference type="AlphaFoldDB" id="B4RFE6"/>
<dbReference type="STRING" id="450851.PHZ_c2306"/>
<keyword evidence="2" id="KW-1185">Reference proteome</keyword>
<dbReference type="RefSeq" id="WP_012522857.1">
    <property type="nucleotide sequence ID" value="NC_011144.1"/>
</dbReference>
<dbReference type="KEGG" id="pzu:PHZ_c2306"/>
<name>B4RFE6_PHEZH</name>
<dbReference type="CDD" id="cd10451">
    <property type="entry name" value="GIY-YIG_LuxR_like"/>
    <property type="match status" value="1"/>
</dbReference>
<proteinExistence type="predicted"/>
<protein>
    <recommendedName>
        <fullName evidence="3">GIY-YIG domain-containing protein</fullName>
    </recommendedName>
</protein>
<dbReference type="OrthoDB" id="7270972at2"/>
<dbReference type="Gene3D" id="3.40.1440.10">
    <property type="entry name" value="GIY-YIG endonuclease"/>
    <property type="match status" value="1"/>
</dbReference>
<dbReference type="SUPFAM" id="SSF82771">
    <property type="entry name" value="GIY-YIG endonuclease"/>
    <property type="match status" value="1"/>
</dbReference>
<evidence type="ECO:0000313" key="1">
    <source>
        <dbReference type="EMBL" id="ACG78716.1"/>
    </source>
</evidence>
<gene>
    <name evidence="1" type="ordered locus">PHZ_c2306</name>
</gene>
<reference evidence="1 2" key="1">
    <citation type="journal article" date="2008" name="BMC Genomics">
        <title>Complete genome of Phenylobacterium zucineum - a novel facultative intracellular bacterium isolated from human erythroleukemia cell line K562.</title>
        <authorList>
            <person name="Luo Y."/>
            <person name="Xu X."/>
            <person name="Ding Z."/>
            <person name="Liu Z."/>
            <person name="Zhang B."/>
            <person name="Yan Z."/>
            <person name="Sun J."/>
            <person name="Hu S."/>
            <person name="Hu X."/>
        </authorList>
    </citation>
    <scope>NUCLEOTIDE SEQUENCE [LARGE SCALE GENOMIC DNA]</scope>
    <source>
        <strain evidence="1 2">HLK1</strain>
    </source>
</reference>
<dbReference type="InterPro" id="IPR035901">
    <property type="entry name" value="GIY-YIG_endonuc_sf"/>
</dbReference>
<accession>B4RFE6</accession>
<dbReference type="eggNOG" id="COG3860">
    <property type="taxonomic scope" value="Bacteria"/>
</dbReference>